<reference evidence="1 2" key="1">
    <citation type="submission" date="2016-10" db="EMBL/GenBank/DDBJ databases">
        <title>The Draft Genome Sequence of Actinokineospora bangkokensis 44EHWT reveals the biosynthetic pathway of antifungal compounds Thailandins with unusual extender unit butylmalonyl-CoA.</title>
        <authorList>
            <person name="Greule A."/>
            <person name="Intra B."/>
            <person name="Flemming S."/>
            <person name="Rommel M.G."/>
            <person name="Panbangred W."/>
            <person name="Bechthold A."/>
        </authorList>
    </citation>
    <scope>NUCLEOTIDE SEQUENCE [LARGE SCALE GENOMIC DNA]</scope>
    <source>
        <strain evidence="1 2">44EHW</strain>
    </source>
</reference>
<dbReference type="Proteomes" id="UP000186040">
    <property type="component" value="Unassembled WGS sequence"/>
</dbReference>
<sequence>MGAVGRVVDPFLQVARLLPGAGVAERFLFGEPEPAPRALTAGREPLRAGMAELLERAVTESRAAARDAYFRAVVDQLLPDEARIVAALSDGAAHPLVHLVARSGRPLVENASSIGTAAGVAQPGLTPQYVTRLRHFGLVEVGGEEPGLRTQYELLLADERVRAAEERAGGRWGPKVVKEVLRLSELGRAFWAVCDPGTRTLRPA</sequence>
<name>A0A1Q9LCT1_9PSEU</name>
<dbReference type="AlphaFoldDB" id="A0A1Q9LCT1"/>
<evidence type="ECO:0000313" key="1">
    <source>
        <dbReference type="EMBL" id="OLR89823.1"/>
    </source>
</evidence>
<dbReference type="InterPro" id="IPR025506">
    <property type="entry name" value="Abi_alpha"/>
</dbReference>
<protein>
    <recommendedName>
        <fullName evidence="3">DUF4393 domain-containing protein</fullName>
    </recommendedName>
</protein>
<dbReference type="STRING" id="1193682.BJP25_02020"/>
<evidence type="ECO:0008006" key="3">
    <source>
        <dbReference type="Google" id="ProtNLM"/>
    </source>
</evidence>
<evidence type="ECO:0000313" key="2">
    <source>
        <dbReference type="Proteomes" id="UP000186040"/>
    </source>
</evidence>
<gene>
    <name evidence="1" type="ORF">BJP25_02020</name>
</gene>
<proteinExistence type="predicted"/>
<dbReference type="EMBL" id="MKQR01000028">
    <property type="protein sequence ID" value="OLR89823.1"/>
    <property type="molecule type" value="Genomic_DNA"/>
</dbReference>
<keyword evidence="2" id="KW-1185">Reference proteome</keyword>
<dbReference type="Gene3D" id="3.30.110.190">
    <property type="match status" value="1"/>
</dbReference>
<dbReference type="Pfam" id="PF14337">
    <property type="entry name" value="Abi_alpha"/>
    <property type="match status" value="1"/>
</dbReference>
<organism evidence="1 2">
    <name type="scientific">Actinokineospora bangkokensis</name>
    <dbReference type="NCBI Taxonomy" id="1193682"/>
    <lineage>
        <taxon>Bacteria</taxon>
        <taxon>Bacillati</taxon>
        <taxon>Actinomycetota</taxon>
        <taxon>Actinomycetes</taxon>
        <taxon>Pseudonocardiales</taxon>
        <taxon>Pseudonocardiaceae</taxon>
        <taxon>Actinokineospora</taxon>
    </lineage>
</organism>
<comment type="caution">
    <text evidence="1">The sequence shown here is derived from an EMBL/GenBank/DDBJ whole genome shotgun (WGS) entry which is preliminary data.</text>
</comment>
<accession>A0A1Q9LCT1</accession>